<evidence type="ECO:0000313" key="16">
    <source>
        <dbReference type="Proteomes" id="UP001217089"/>
    </source>
</evidence>
<dbReference type="InterPro" id="IPR026506">
    <property type="entry name" value="GDPGP"/>
</dbReference>
<comment type="caution">
    <text evidence="15">The sequence shown here is derived from an EMBL/GenBank/DDBJ whole genome shotgun (WGS) entry which is preliminary data.</text>
</comment>
<evidence type="ECO:0000259" key="13">
    <source>
        <dbReference type="Pfam" id="PF26216"/>
    </source>
</evidence>
<dbReference type="EMBL" id="JARBDR010000657">
    <property type="protein sequence ID" value="KAJ8308382.1"/>
    <property type="molecule type" value="Genomic_DNA"/>
</dbReference>
<sequence>MFTLTSLEMANQENISVFEFSKDDYNFTSKPWNGETMELSKLNVKRATERRDPQNILYLNQPFDPKQFNFTKIKSGEILFRLQENCDNGKTTEKNGVRNDKVKENKQSKDLIIINVSPLEFGHVLAVPDVDSLIAQKLSEYCVRLSLQMMLLSNHRDIKIIVKLDFMLDLTVYVHYRQLIISMYMQYYLEHELYVESCPVRHISGPLYELDTMPTKGFAFQLHGMSLEELTNLLFKVTNYFQESEIAHNFFMTKGTVFGEEKMSDKRTVRVYVWPRKKYIGIKDEAAFNVATVELAGHLPIKITDQYHSLTVESIENTLRGAALDEAEYQAITDKVIQLCS</sequence>
<dbReference type="Pfam" id="PF26217">
    <property type="entry name" value="GDPGP1_N"/>
    <property type="match status" value="1"/>
</dbReference>
<comment type="similarity">
    <text evidence="4">Belongs to the GDPGP1 family.</text>
</comment>
<evidence type="ECO:0000256" key="10">
    <source>
        <dbReference type="ARBA" id="ARBA00022695"/>
    </source>
</evidence>
<keyword evidence="9" id="KW-0808">Transferase</keyword>
<keyword evidence="7" id="KW-0963">Cytoplasm</keyword>
<feature type="domain" description="GDPGP1-like N-terminal" evidence="14">
    <location>
        <begin position="33"/>
        <end position="160"/>
    </location>
</feature>
<evidence type="ECO:0000256" key="5">
    <source>
        <dbReference type="ARBA" id="ARBA00012507"/>
    </source>
</evidence>
<keyword evidence="8" id="KW-0344">Guanine-nucleotide releasing factor</keyword>
<reference evidence="15 16" key="1">
    <citation type="submission" date="2022-12" db="EMBL/GenBank/DDBJ databases">
        <title>Chromosome-level genome of Tegillarca granosa.</title>
        <authorList>
            <person name="Kim J."/>
        </authorList>
    </citation>
    <scope>NUCLEOTIDE SEQUENCE [LARGE SCALE GENOMIC DNA]</scope>
    <source>
        <strain evidence="15">Teg-2019</strain>
        <tissue evidence="15">Adductor muscle</tissue>
    </source>
</reference>
<organism evidence="15 16">
    <name type="scientific">Tegillarca granosa</name>
    <name type="common">Malaysian cockle</name>
    <name type="synonym">Anadara granosa</name>
    <dbReference type="NCBI Taxonomy" id="220873"/>
    <lineage>
        <taxon>Eukaryota</taxon>
        <taxon>Metazoa</taxon>
        <taxon>Spiralia</taxon>
        <taxon>Lophotrochozoa</taxon>
        <taxon>Mollusca</taxon>
        <taxon>Bivalvia</taxon>
        <taxon>Autobranchia</taxon>
        <taxon>Pteriomorphia</taxon>
        <taxon>Arcoida</taxon>
        <taxon>Arcoidea</taxon>
        <taxon>Arcidae</taxon>
        <taxon>Tegillarca</taxon>
    </lineage>
</organism>
<protein>
    <recommendedName>
        <fullName evidence="6">GDP-D-glucose phosphorylase 1</fullName>
        <ecNumber evidence="5">2.7.7.78</ecNumber>
    </recommendedName>
</protein>
<evidence type="ECO:0000313" key="15">
    <source>
        <dbReference type="EMBL" id="KAJ8308382.1"/>
    </source>
</evidence>
<dbReference type="PANTHER" id="PTHR20884">
    <property type="entry name" value="GDP-D-GLUCOSE PHOSPHORYLASE 1"/>
    <property type="match status" value="1"/>
</dbReference>
<evidence type="ECO:0000259" key="14">
    <source>
        <dbReference type="Pfam" id="PF26217"/>
    </source>
</evidence>
<dbReference type="InterPro" id="IPR058866">
    <property type="entry name" value="GDPGP1_N"/>
</dbReference>
<evidence type="ECO:0000256" key="8">
    <source>
        <dbReference type="ARBA" id="ARBA00022658"/>
    </source>
</evidence>
<dbReference type="PANTHER" id="PTHR20884:SF8">
    <property type="entry name" value="GDP-D-GLUCOSE PHOSPHORYLASE 1"/>
    <property type="match status" value="1"/>
</dbReference>
<keyword evidence="11" id="KW-0547">Nucleotide-binding</keyword>
<dbReference type="Proteomes" id="UP001217089">
    <property type="component" value="Unassembled WGS sequence"/>
</dbReference>
<dbReference type="InterPro" id="IPR058865">
    <property type="entry name" value="GDPGP1_C"/>
</dbReference>
<dbReference type="Pfam" id="PF26216">
    <property type="entry name" value="GDPGP1_C"/>
    <property type="match status" value="1"/>
</dbReference>
<evidence type="ECO:0000256" key="6">
    <source>
        <dbReference type="ARBA" id="ARBA00018857"/>
    </source>
</evidence>
<keyword evidence="10" id="KW-0548">Nucleotidyltransferase</keyword>
<feature type="domain" description="GDPGP1-like C-terminal" evidence="13">
    <location>
        <begin position="207"/>
        <end position="339"/>
    </location>
</feature>
<comment type="subcellular location">
    <subcellularLocation>
        <location evidence="3">Cytoplasm</location>
    </subcellularLocation>
</comment>
<evidence type="ECO:0000256" key="12">
    <source>
        <dbReference type="ARBA" id="ARBA00022801"/>
    </source>
</evidence>
<name>A0ABQ9EXN7_TEGGR</name>
<proteinExistence type="inferred from homology"/>
<keyword evidence="16" id="KW-1185">Reference proteome</keyword>
<evidence type="ECO:0000256" key="9">
    <source>
        <dbReference type="ARBA" id="ARBA00022679"/>
    </source>
</evidence>
<evidence type="ECO:0000256" key="3">
    <source>
        <dbReference type="ARBA" id="ARBA00004496"/>
    </source>
</evidence>
<comment type="function">
    <text evidence="2">Specific and highly efficient GDP-D-glucose phosphorylase regulating the levels of GDP-D-glucose in cells.</text>
</comment>
<comment type="catalytic activity">
    <reaction evidence="1">
        <text>GDP-alpha-D-glucose + phosphate = alpha-D-glucose 1-phosphate + GDP + H(+)</text>
        <dbReference type="Rhea" id="RHEA:30387"/>
        <dbReference type="ChEBI" id="CHEBI:15378"/>
        <dbReference type="ChEBI" id="CHEBI:43474"/>
        <dbReference type="ChEBI" id="CHEBI:58189"/>
        <dbReference type="ChEBI" id="CHEBI:58601"/>
        <dbReference type="ChEBI" id="CHEBI:62230"/>
        <dbReference type="EC" id="2.7.7.78"/>
    </reaction>
</comment>
<evidence type="ECO:0000256" key="2">
    <source>
        <dbReference type="ARBA" id="ARBA00003049"/>
    </source>
</evidence>
<evidence type="ECO:0000256" key="4">
    <source>
        <dbReference type="ARBA" id="ARBA00006451"/>
    </source>
</evidence>
<gene>
    <name evidence="15" type="ORF">KUTeg_013256</name>
</gene>
<accession>A0ABQ9EXN7</accession>
<evidence type="ECO:0000256" key="1">
    <source>
        <dbReference type="ARBA" id="ARBA00000063"/>
    </source>
</evidence>
<keyword evidence="12" id="KW-0378">Hydrolase</keyword>
<evidence type="ECO:0000256" key="7">
    <source>
        <dbReference type="ARBA" id="ARBA00022490"/>
    </source>
</evidence>
<evidence type="ECO:0000256" key="11">
    <source>
        <dbReference type="ARBA" id="ARBA00022741"/>
    </source>
</evidence>
<dbReference type="EC" id="2.7.7.78" evidence="5"/>